<sequence>MREVSASKQTKSVVFWRNEISLQSEVSTAAAELALVSHMNRHALSFGCLDYFMKLSTVTFPDSEAVTRISCGYMMNLQMSAAGLSQQGCGNKVGGCFWRNGNESLQI</sequence>
<protein>
    <submittedName>
        <fullName evidence="1">Uncharacterized protein</fullName>
    </submittedName>
</protein>
<name>A0AC59ZDT7_RANTA</name>
<reference evidence="1" key="1">
    <citation type="submission" date="2023-05" db="EMBL/GenBank/DDBJ databases">
        <authorList>
            <consortium name="ELIXIR-Norway"/>
        </authorList>
    </citation>
    <scope>NUCLEOTIDE SEQUENCE</scope>
</reference>
<dbReference type="Proteomes" id="UP001162501">
    <property type="component" value="Chromosome 28"/>
</dbReference>
<reference evidence="1" key="2">
    <citation type="submission" date="2025-03" db="EMBL/GenBank/DDBJ databases">
        <authorList>
            <consortium name="ELIXIR-Norway"/>
            <consortium name="Elixir Norway"/>
        </authorList>
    </citation>
    <scope>NUCLEOTIDE SEQUENCE</scope>
</reference>
<evidence type="ECO:0000313" key="2">
    <source>
        <dbReference type="Proteomes" id="UP001162501"/>
    </source>
</evidence>
<gene>
    <name evidence="1" type="ORF">MRATA1EN22A_LOCUS17292</name>
</gene>
<proteinExistence type="predicted"/>
<dbReference type="EMBL" id="OX596112">
    <property type="protein sequence ID" value="CAN0388983.1"/>
    <property type="molecule type" value="Genomic_DNA"/>
</dbReference>
<organism evidence="1 2">
    <name type="scientific">Rangifer tarandus platyrhynchus</name>
    <name type="common">Svalbard reindeer</name>
    <dbReference type="NCBI Taxonomy" id="3082113"/>
    <lineage>
        <taxon>Eukaryota</taxon>
        <taxon>Metazoa</taxon>
        <taxon>Chordata</taxon>
        <taxon>Craniata</taxon>
        <taxon>Vertebrata</taxon>
        <taxon>Euteleostomi</taxon>
        <taxon>Mammalia</taxon>
        <taxon>Eutheria</taxon>
        <taxon>Laurasiatheria</taxon>
        <taxon>Artiodactyla</taxon>
        <taxon>Ruminantia</taxon>
        <taxon>Pecora</taxon>
        <taxon>Cervidae</taxon>
        <taxon>Odocoileinae</taxon>
        <taxon>Rangifer</taxon>
    </lineage>
</organism>
<accession>A0AC59ZDT7</accession>
<evidence type="ECO:0000313" key="1">
    <source>
        <dbReference type="EMBL" id="CAN0388983.1"/>
    </source>
</evidence>